<dbReference type="PATRIC" id="fig|1114960.4.peg.276"/>
<evidence type="ECO:0000256" key="1">
    <source>
        <dbReference type="ARBA" id="ARBA00004141"/>
    </source>
</evidence>
<reference evidence="8 9" key="1">
    <citation type="submission" date="2011-12" db="EMBL/GenBank/DDBJ databases">
        <authorList>
            <person name="Kriszt B."/>
            <person name="Tancsics A."/>
            <person name="Cserhati M."/>
            <person name="Toth A."/>
            <person name="Nagy I."/>
            <person name="Horvath B."/>
            <person name="Tamura T."/>
            <person name="Kukolya J."/>
            <person name="Szoboszlay S."/>
        </authorList>
    </citation>
    <scope>NUCLEOTIDE SEQUENCE [LARGE SCALE GENOMIC DNA]</scope>
    <source>
        <strain evidence="8 9">AK37</strain>
    </source>
</reference>
<evidence type="ECO:0000256" key="5">
    <source>
        <dbReference type="SAM" id="MobiDB-lite"/>
    </source>
</evidence>
<organism evidence="8 9">
    <name type="scientific">Rhodococcus pyridinivorans AK37</name>
    <dbReference type="NCBI Taxonomy" id="1114960"/>
    <lineage>
        <taxon>Bacteria</taxon>
        <taxon>Bacillati</taxon>
        <taxon>Actinomycetota</taxon>
        <taxon>Actinomycetes</taxon>
        <taxon>Mycobacteriales</taxon>
        <taxon>Nocardiaceae</taxon>
        <taxon>Rhodococcus</taxon>
    </lineage>
</organism>
<sequence length="421" mass="44678">MISPMPADRTRLPLLTCVWMAIAFLLPLYRTLPGSVSAAWMFGALGLLVASAAFGIVARPYLAGLWIFSGYATIVAILTATNLASVSSNVFVGAQMFVLLCLGAFVMRANVLRDPMFVRRVAKAFLITQTASAVAGIAQIAGTPVLGNQAVNDRAPGLAGHPNVLALMGGIAFLLCFREAFLNTERRRLVIVIAGINLAGIIASGSLSALSACLLGLVIMAVSFRIKTATIIKTAVMVGIGFWLALTYTDFGENVRTPLDRYLQVTGQTEAVSTLDIRGDTYGYAWQAIQDSPLFGVGLDAAYAASFDNVTVVHNVFLRAWYQGGILLAAAIGAMILAIIVVALRAMRTRTNGTAAAVLVTIMAFALTSAFFEQAYYWLPALLAWATLPTSPQVESSASADSEDLDGKTVSPVGRARRIQV</sequence>
<proteinExistence type="predicted"/>
<feature type="transmembrane region" description="Helical" evidence="6">
    <location>
        <begin position="65"/>
        <end position="84"/>
    </location>
</feature>
<name>H0JL34_9NOCA</name>
<dbReference type="PANTHER" id="PTHR37422:SF13">
    <property type="entry name" value="LIPOPOLYSACCHARIDE BIOSYNTHESIS PROTEIN PA4999-RELATED"/>
    <property type="match status" value="1"/>
</dbReference>
<gene>
    <name evidence="8" type="ORF">AK37_01437</name>
</gene>
<keyword evidence="4 6" id="KW-0472">Membrane</keyword>
<dbReference type="InterPro" id="IPR051533">
    <property type="entry name" value="WaaL-like"/>
</dbReference>
<feature type="domain" description="O-antigen ligase-related" evidence="7">
    <location>
        <begin position="196"/>
        <end position="331"/>
    </location>
</feature>
<evidence type="ECO:0000256" key="4">
    <source>
        <dbReference type="ARBA" id="ARBA00023136"/>
    </source>
</evidence>
<keyword evidence="2 6" id="KW-0812">Transmembrane</keyword>
<dbReference type="Proteomes" id="UP000005064">
    <property type="component" value="Unassembled WGS sequence"/>
</dbReference>
<evidence type="ECO:0000259" key="7">
    <source>
        <dbReference type="Pfam" id="PF04932"/>
    </source>
</evidence>
<dbReference type="PANTHER" id="PTHR37422">
    <property type="entry name" value="TEICHURONIC ACID BIOSYNTHESIS PROTEIN TUAE"/>
    <property type="match status" value="1"/>
</dbReference>
<feature type="region of interest" description="Disordered" evidence="5">
    <location>
        <begin position="396"/>
        <end position="421"/>
    </location>
</feature>
<dbReference type="GO" id="GO:0016020">
    <property type="term" value="C:membrane"/>
    <property type="evidence" value="ECO:0007669"/>
    <property type="project" value="UniProtKB-SubCell"/>
</dbReference>
<feature type="transmembrane region" description="Helical" evidence="6">
    <location>
        <begin position="38"/>
        <end position="58"/>
    </location>
</feature>
<dbReference type="InterPro" id="IPR007016">
    <property type="entry name" value="O-antigen_ligase-rel_domated"/>
</dbReference>
<evidence type="ECO:0000313" key="8">
    <source>
        <dbReference type="EMBL" id="EHK86369.1"/>
    </source>
</evidence>
<dbReference type="Pfam" id="PF04932">
    <property type="entry name" value="Wzy_C"/>
    <property type="match status" value="1"/>
</dbReference>
<keyword evidence="3 6" id="KW-1133">Transmembrane helix</keyword>
<comment type="subcellular location">
    <subcellularLocation>
        <location evidence="1">Membrane</location>
        <topology evidence="1">Multi-pass membrane protein</topology>
    </subcellularLocation>
</comment>
<evidence type="ECO:0000256" key="3">
    <source>
        <dbReference type="ARBA" id="ARBA00022989"/>
    </source>
</evidence>
<evidence type="ECO:0000313" key="9">
    <source>
        <dbReference type="Proteomes" id="UP000005064"/>
    </source>
</evidence>
<feature type="transmembrane region" description="Helical" evidence="6">
    <location>
        <begin position="90"/>
        <end position="112"/>
    </location>
</feature>
<evidence type="ECO:0000256" key="6">
    <source>
        <dbReference type="SAM" id="Phobius"/>
    </source>
</evidence>
<comment type="caution">
    <text evidence="8">The sequence shown here is derived from an EMBL/GenBank/DDBJ whole genome shotgun (WGS) entry which is preliminary data.</text>
</comment>
<dbReference type="EMBL" id="AHBW01000026">
    <property type="protein sequence ID" value="EHK86369.1"/>
    <property type="molecule type" value="Genomic_DNA"/>
</dbReference>
<evidence type="ECO:0000256" key="2">
    <source>
        <dbReference type="ARBA" id="ARBA00022692"/>
    </source>
</evidence>
<feature type="transmembrane region" description="Helical" evidence="6">
    <location>
        <begin position="326"/>
        <end position="347"/>
    </location>
</feature>
<feature type="transmembrane region" description="Helical" evidence="6">
    <location>
        <begin position="12"/>
        <end position="32"/>
    </location>
</feature>
<protein>
    <submittedName>
        <fullName evidence="8">O-antigen polymerase</fullName>
    </submittedName>
</protein>
<feature type="transmembrane region" description="Helical" evidence="6">
    <location>
        <begin position="189"/>
        <end position="222"/>
    </location>
</feature>
<dbReference type="AlphaFoldDB" id="H0JL34"/>
<feature type="transmembrane region" description="Helical" evidence="6">
    <location>
        <begin position="353"/>
        <end position="372"/>
    </location>
</feature>
<feature type="transmembrane region" description="Helical" evidence="6">
    <location>
        <begin position="158"/>
        <end position="177"/>
    </location>
</feature>
<feature type="transmembrane region" description="Helical" evidence="6">
    <location>
        <begin position="124"/>
        <end position="146"/>
    </location>
</feature>
<accession>H0JL34</accession>